<reference evidence="1 2" key="1">
    <citation type="submission" date="2014-04" db="EMBL/GenBank/DDBJ databases">
        <authorList>
            <consortium name="DOE Joint Genome Institute"/>
            <person name="Kuo A."/>
            <person name="Girlanda M."/>
            <person name="Perotto S."/>
            <person name="Kohler A."/>
            <person name="Nagy L.G."/>
            <person name="Floudas D."/>
            <person name="Copeland A."/>
            <person name="Barry K.W."/>
            <person name="Cichocki N."/>
            <person name="Veneault-Fourrey C."/>
            <person name="LaButti K."/>
            <person name="Lindquist E.A."/>
            <person name="Lipzen A."/>
            <person name="Lundell T."/>
            <person name="Morin E."/>
            <person name="Murat C."/>
            <person name="Sun H."/>
            <person name="Tunlid A."/>
            <person name="Henrissat B."/>
            <person name="Grigoriev I.V."/>
            <person name="Hibbett D.S."/>
            <person name="Martin F."/>
            <person name="Nordberg H.P."/>
            <person name="Cantor M.N."/>
            <person name="Hua S.X."/>
        </authorList>
    </citation>
    <scope>NUCLEOTIDE SEQUENCE [LARGE SCALE GENOMIC DNA]</scope>
    <source>
        <strain evidence="1 2">MUT 4182</strain>
    </source>
</reference>
<evidence type="ECO:0000313" key="2">
    <source>
        <dbReference type="Proteomes" id="UP000054248"/>
    </source>
</evidence>
<name>A0A0C3QI84_9AGAM</name>
<dbReference type="Proteomes" id="UP000054248">
    <property type="component" value="Unassembled WGS sequence"/>
</dbReference>
<dbReference type="AlphaFoldDB" id="A0A0C3QI84"/>
<protein>
    <recommendedName>
        <fullName evidence="3">Aminoglycoside phosphotransferase domain-containing protein</fullName>
    </recommendedName>
</protein>
<sequence length="278" mass="30878">MTSGKPDISAMTADERAIFEAAIVSACTAHERAHFREDGYRRCVKIEQFFVKFDSYKYMEPEVTTQTYVSQYAESDASAPRVAKILHFFKGGQGMGYAVMEYINLTSPPVPEKVAEALEWLRKVPIPRDHVGIGPLGNGLARHKLFKDYKAPLRFSSINALELYLNKALTKRPRRAPTVTPVSLSGERLVFTQSDVDASNFGIDDEGKTVLLDFGQVGILPESFASHAMSSIDPFTVAVAKCLAWSESPNLYSMSVIRYLLWMSHDPSLGLDKDGNSL</sequence>
<evidence type="ECO:0008006" key="3">
    <source>
        <dbReference type="Google" id="ProtNLM"/>
    </source>
</evidence>
<dbReference type="InterPro" id="IPR011009">
    <property type="entry name" value="Kinase-like_dom_sf"/>
</dbReference>
<reference evidence="2" key="2">
    <citation type="submission" date="2015-01" db="EMBL/GenBank/DDBJ databases">
        <title>Evolutionary Origins and Diversification of the Mycorrhizal Mutualists.</title>
        <authorList>
            <consortium name="DOE Joint Genome Institute"/>
            <consortium name="Mycorrhizal Genomics Consortium"/>
            <person name="Kohler A."/>
            <person name="Kuo A."/>
            <person name="Nagy L.G."/>
            <person name="Floudas D."/>
            <person name="Copeland A."/>
            <person name="Barry K.W."/>
            <person name="Cichocki N."/>
            <person name="Veneault-Fourrey C."/>
            <person name="LaButti K."/>
            <person name="Lindquist E.A."/>
            <person name="Lipzen A."/>
            <person name="Lundell T."/>
            <person name="Morin E."/>
            <person name="Murat C."/>
            <person name="Riley R."/>
            <person name="Ohm R."/>
            <person name="Sun H."/>
            <person name="Tunlid A."/>
            <person name="Henrissat B."/>
            <person name="Grigoriev I.V."/>
            <person name="Hibbett D.S."/>
            <person name="Martin F."/>
        </authorList>
    </citation>
    <scope>NUCLEOTIDE SEQUENCE [LARGE SCALE GENOMIC DNA]</scope>
    <source>
        <strain evidence="2">MUT 4182</strain>
    </source>
</reference>
<accession>A0A0C3QI84</accession>
<dbReference type="EMBL" id="KN823023">
    <property type="protein sequence ID" value="KIO26486.1"/>
    <property type="molecule type" value="Genomic_DNA"/>
</dbReference>
<evidence type="ECO:0000313" key="1">
    <source>
        <dbReference type="EMBL" id="KIO26486.1"/>
    </source>
</evidence>
<proteinExistence type="predicted"/>
<keyword evidence="2" id="KW-1185">Reference proteome</keyword>
<gene>
    <name evidence="1" type="ORF">M407DRAFT_243702</name>
</gene>
<dbReference type="SUPFAM" id="SSF56112">
    <property type="entry name" value="Protein kinase-like (PK-like)"/>
    <property type="match status" value="1"/>
</dbReference>
<dbReference type="OrthoDB" id="3250044at2759"/>
<dbReference type="STRING" id="1051891.A0A0C3QI84"/>
<dbReference type="HOGENOM" id="CLU_084529_0_0_1"/>
<organism evidence="1 2">
    <name type="scientific">Tulasnella calospora MUT 4182</name>
    <dbReference type="NCBI Taxonomy" id="1051891"/>
    <lineage>
        <taxon>Eukaryota</taxon>
        <taxon>Fungi</taxon>
        <taxon>Dikarya</taxon>
        <taxon>Basidiomycota</taxon>
        <taxon>Agaricomycotina</taxon>
        <taxon>Agaricomycetes</taxon>
        <taxon>Cantharellales</taxon>
        <taxon>Tulasnellaceae</taxon>
        <taxon>Tulasnella</taxon>
    </lineage>
</organism>